<dbReference type="RefSeq" id="WP_087454366.1">
    <property type="nucleotide sequence ID" value="NZ_CP021417.2"/>
</dbReference>
<reference evidence="2 3" key="1">
    <citation type="journal article" date="2014" name="BMC Vet. Res.">
        <title>First report of Corynebacterium pseudotuberculosis from caseous lymphadenitis lesions in Black Alentejano pig (Sus scrofa domesticus).</title>
        <authorList>
            <person name="Oliveira M."/>
            <person name="Barroco C."/>
            <person name="Mottola C."/>
            <person name="Santos R."/>
            <person name="Lemsaddek A."/>
            <person name="Tavares L."/>
            <person name="Semedo-Lemsaddek T."/>
        </authorList>
    </citation>
    <scope>NUCLEOTIDE SEQUENCE [LARGE SCALE GENOMIC DNA]</scope>
    <source>
        <strain evidence="2 3">PO100/5</strain>
    </source>
</reference>
<evidence type="ECO:0000313" key="2">
    <source>
        <dbReference type="EMBL" id="ARU46566.1"/>
    </source>
</evidence>
<dbReference type="KEGG" id="csil:CBE74_08855"/>
<accession>A0A7Y4P960</accession>
<dbReference type="AlphaFoldDB" id="A0A7Y4P960"/>
<feature type="chain" id="PRO_5041101704" description="Secreted protein" evidence="1">
    <location>
        <begin position="24"/>
        <end position="168"/>
    </location>
</feature>
<name>A0A7Y4P960_9CORY</name>
<dbReference type="OrthoDB" id="4419866at2"/>
<keyword evidence="3" id="KW-1185">Reference proteome</keyword>
<reference evidence="2 3" key="4">
    <citation type="journal article" date="2020" name="PLoS ONE">
        <title>Taxonomic classification of strain PO100/5 shows a broader geographic distribution and genetic markers of the recently described Corynebacterium silvaticum.</title>
        <authorList>
            <person name="Viana M.V.C."/>
            <person name="Profeta R."/>
            <person name="da Silva A.L."/>
            <person name="Hurtado R."/>
            <person name="Cerqueira J.C."/>
            <person name="Ribeiro B.F.S."/>
            <person name="Almeida M.O."/>
            <person name="Morais-Rodrigues F."/>
            <person name="Soares S.C."/>
            <person name="Oliveira M."/>
            <person name="Tavares L."/>
            <person name="Figueiredo H."/>
            <person name="Wattam A.R."/>
            <person name="Barh D."/>
            <person name="Ghosh P."/>
            <person name="Silva A."/>
            <person name="Azevedo V."/>
        </authorList>
    </citation>
    <scope>NUCLEOTIDE SEQUENCE [LARGE SCALE GENOMIC DNA]</scope>
    <source>
        <strain evidence="2 3">PO100/5</strain>
    </source>
</reference>
<dbReference type="GeneID" id="75008350"/>
<organism evidence="2 3">
    <name type="scientific">Corynebacterium silvaticum</name>
    <dbReference type="NCBI Taxonomy" id="2320431"/>
    <lineage>
        <taxon>Bacteria</taxon>
        <taxon>Bacillati</taxon>
        <taxon>Actinomycetota</taxon>
        <taxon>Actinomycetes</taxon>
        <taxon>Mycobacteriales</taxon>
        <taxon>Corynebacteriaceae</taxon>
        <taxon>Corynebacterium</taxon>
    </lineage>
</organism>
<dbReference type="EMBL" id="CP021417">
    <property type="protein sequence ID" value="ARU46566.1"/>
    <property type="molecule type" value="Genomic_DNA"/>
</dbReference>
<reference evidence="2 3" key="2">
    <citation type="journal article" date="2020" name="Antonie Van Leeuwenhoek">
        <title>Phylogenomic characterisation of a novel corynebacterial species pathogenic to animals.</title>
        <authorList>
            <person name="Moller J."/>
            <person name="Musella L."/>
            <person name="Melnikov V."/>
            <person name="Geissdorfer W."/>
            <person name="Burkovski A."/>
            <person name="Sangal V."/>
        </authorList>
    </citation>
    <scope>NUCLEOTIDE SEQUENCE [LARGE SCALE GENOMIC DNA]</scope>
    <source>
        <strain evidence="2 3">PO100/5</strain>
    </source>
</reference>
<proteinExistence type="predicted"/>
<feature type="signal peptide" evidence="1">
    <location>
        <begin position="1"/>
        <end position="23"/>
    </location>
</feature>
<evidence type="ECO:0000313" key="3">
    <source>
        <dbReference type="Proteomes" id="UP000195652"/>
    </source>
</evidence>
<gene>
    <name evidence="2" type="ORF">CBE74_08855</name>
</gene>
<keyword evidence="1" id="KW-0732">Signal</keyword>
<sequence length="168" mass="17436">MRISRSRLVAGAMVGVATLTLSACGGDDVSTTVSVTPTTTTSVQFQPKQVSPIKVDHINAPETDPGLNVKWEILGTSANSQGSGSVIYVKITNLNDLALPKDAFPAPTLRVNGADMSQVDAGTVGLDLPLGAGASTNLQYAFNTSYGTLYDATFQIGNAIFEGNLNSI</sequence>
<dbReference type="Proteomes" id="UP000195652">
    <property type="component" value="Chromosome"/>
</dbReference>
<evidence type="ECO:0008006" key="4">
    <source>
        <dbReference type="Google" id="ProtNLM"/>
    </source>
</evidence>
<evidence type="ECO:0000256" key="1">
    <source>
        <dbReference type="SAM" id="SignalP"/>
    </source>
</evidence>
<dbReference type="PROSITE" id="PS51257">
    <property type="entry name" value="PROKAR_LIPOPROTEIN"/>
    <property type="match status" value="1"/>
</dbReference>
<protein>
    <recommendedName>
        <fullName evidence="4">Secreted protein</fullName>
    </recommendedName>
</protein>
<reference evidence="2 3" key="3">
    <citation type="journal article" date="2020" name="Int. J. Syst. Evol. Microbiol.">
        <title>Corynebacterium silvaticum sp. nov., a unique group of NTTB corynebacteria in wild boar and roe deer.</title>
        <authorList>
            <person name="Dangel A."/>
            <person name="Berger A."/>
            <person name="Rau J."/>
            <person name="Eisenberg T."/>
            <person name="Kampfer P."/>
            <person name="Margos G."/>
            <person name="Contzen M."/>
            <person name="Busse H.J."/>
            <person name="Konrad R."/>
            <person name="Peters M."/>
            <person name="Sting R."/>
            <person name="Sing A."/>
        </authorList>
    </citation>
    <scope>NUCLEOTIDE SEQUENCE [LARGE SCALE GENOMIC DNA]</scope>
    <source>
        <strain evidence="2 3">PO100/5</strain>
    </source>
</reference>